<dbReference type="GO" id="GO:0003677">
    <property type="term" value="F:DNA binding"/>
    <property type="evidence" value="ECO:0007669"/>
    <property type="project" value="UniProtKB-KW"/>
</dbReference>
<geneLocation type="plasmid" evidence="5">
    <name>pJE1</name>
</geneLocation>
<dbReference type="PANTHER" id="PTHR33204:SF29">
    <property type="entry name" value="TRANSCRIPTIONAL REGULATOR"/>
    <property type="match status" value="1"/>
</dbReference>
<dbReference type="EMBL" id="KM017071">
    <property type="protein sequence ID" value="AJW29496.1"/>
    <property type="molecule type" value="Genomic_DNA"/>
</dbReference>
<dbReference type="PANTHER" id="PTHR33204">
    <property type="entry name" value="TRANSCRIPTIONAL REGULATOR, MARR FAMILY"/>
    <property type="match status" value="1"/>
</dbReference>
<accession>A0A0D4ZZX9</accession>
<protein>
    <submittedName>
        <fullName evidence="5">Putative transcriptional regulator</fullName>
    </submittedName>
</protein>
<reference evidence="5" key="1">
    <citation type="submission" date="2014-06" db="EMBL/GenBank/DDBJ databases">
        <title>Molecular and ecological studies on carbamate pesticide degrading bacteria isolated from agricultural soils.</title>
        <authorList>
            <person name="Kim D.-U."/>
            <person name="Ka J.-O."/>
        </authorList>
    </citation>
    <scope>NUCLEOTIDE SEQUENCE</scope>
    <source>
        <strain evidence="5">JE1</strain>
        <plasmid evidence="5">pJE1</plasmid>
    </source>
</reference>
<name>A0A0D4ZZX9_9SPHN</name>
<organism evidence="5">
    <name type="scientific">Sphingomonas sp. JE1</name>
    <dbReference type="NCBI Taxonomy" id="1628059"/>
    <lineage>
        <taxon>Bacteria</taxon>
        <taxon>Pseudomonadati</taxon>
        <taxon>Pseudomonadota</taxon>
        <taxon>Alphaproteobacteria</taxon>
        <taxon>Sphingomonadales</taxon>
        <taxon>Sphingomonadaceae</taxon>
        <taxon>Sphingomonas</taxon>
    </lineage>
</organism>
<dbReference type="InterPro" id="IPR036388">
    <property type="entry name" value="WH-like_DNA-bd_sf"/>
</dbReference>
<sequence length="125" mass="14047">MRKRRKTYSCGLEAALAVTGGRWKSLILWVLSHQGTKRFGELRRAATGISEKMLIQELKELELDGIVARKDFKQVPPRVEYSLTALGIELGEATQPLCDWGTKNIERIGGQPLQVEPAPPHRLEL</sequence>
<keyword evidence="1" id="KW-0805">Transcription regulation</keyword>
<feature type="domain" description="HTH hxlR-type" evidence="4">
    <location>
        <begin position="10"/>
        <end position="109"/>
    </location>
</feature>
<gene>
    <name evidence="5" type="ORF">pJE1_074</name>
</gene>
<dbReference type="SUPFAM" id="SSF46785">
    <property type="entry name" value="Winged helix' DNA-binding domain"/>
    <property type="match status" value="1"/>
</dbReference>
<dbReference type="Gene3D" id="1.10.10.10">
    <property type="entry name" value="Winged helix-like DNA-binding domain superfamily/Winged helix DNA-binding domain"/>
    <property type="match status" value="1"/>
</dbReference>
<keyword evidence="3" id="KW-0804">Transcription</keyword>
<dbReference type="Pfam" id="PF01638">
    <property type="entry name" value="HxlR"/>
    <property type="match status" value="1"/>
</dbReference>
<evidence type="ECO:0000256" key="3">
    <source>
        <dbReference type="ARBA" id="ARBA00023163"/>
    </source>
</evidence>
<dbReference type="RefSeq" id="WP_087573175.1">
    <property type="nucleotide sequence ID" value="NZ_KM017071.1"/>
</dbReference>
<evidence type="ECO:0000256" key="1">
    <source>
        <dbReference type="ARBA" id="ARBA00023015"/>
    </source>
</evidence>
<dbReference type="AlphaFoldDB" id="A0A0D4ZZX9"/>
<evidence type="ECO:0000256" key="2">
    <source>
        <dbReference type="ARBA" id="ARBA00023125"/>
    </source>
</evidence>
<keyword evidence="2" id="KW-0238">DNA-binding</keyword>
<evidence type="ECO:0000313" key="5">
    <source>
        <dbReference type="EMBL" id="AJW29496.1"/>
    </source>
</evidence>
<dbReference type="InterPro" id="IPR002577">
    <property type="entry name" value="HTH_HxlR"/>
</dbReference>
<evidence type="ECO:0000259" key="4">
    <source>
        <dbReference type="PROSITE" id="PS51118"/>
    </source>
</evidence>
<dbReference type="PROSITE" id="PS51118">
    <property type="entry name" value="HTH_HXLR"/>
    <property type="match status" value="1"/>
</dbReference>
<dbReference type="InterPro" id="IPR036390">
    <property type="entry name" value="WH_DNA-bd_sf"/>
</dbReference>
<proteinExistence type="predicted"/>
<keyword evidence="5" id="KW-0614">Plasmid</keyword>